<name>A0ABT0C5D1_9BACT</name>
<dbReference type="RefSeq" id="WP_243326151.1">
    <property type="nucleotide sequence ID" value="NZ_JAKZMM010000043.1"/>
</dbReference>
<evidence type="ECO:0000313" key="2">
    <source>
        <dbReference type="Proteomes" id="UP001165444"/>
    </source>
</evidence>
<dbReference type="EMBL" id="JAKZMM010000043">
    <property type="protein sequence ID" value="MCJ2381766.1"/>
    <property type="molecule type" value="Genomic_DNA"/>
</dbReference>
<protein>
    <submittedName>
        <fullName evidence="1">Uncharacterized protein</fullName>
    </submittedName>
</protein>
<gene>
    <name evidence="1" type="ORF">MUN53_14330</name>
</gene>
<keyword evidence="2" id="KW-1185">Reference proteome</keyword>
<evidence type="ECO:0000313" key="1">
    <source>
        <dbReference type="EMBL" id="MCJ2381766.1"/>
    </source>
</evidence>
<accession>A0ABT0C5D1</accession>
<sequence length="98" mass="11567">MTKKDIKKAAVDSCVFENSIFNPELTPYYEQGFKDGANWRINSIWHSARKDVPEAYFQVLVEDDLEDFEVCMLAQEEECPQNWVRWAYVKDLIPSKEE</sequence>
<proteinExistence type="predicted"/>
<dbReference type="Proteomes" id="UP001165444">
    <property type="component" value="Unassembled WGS sequence"/>
</dbReference>
<reference evidence="1 2" key="1">
    <citation type="submission" date="2022-03" db="EMBL/GenBank/DDBJ databases">
        <title>Parabacteroides sp. nov. isolated from swine feces.</title>
        <authorList>
            <person name="Bak J.E."/>
        </authorList>
    </citation>
    <scope>NUCLEOTIDE SEQUENCE [LARGE SCALE GENOMIC DNA]</scope>
    <source>
        <strain evidence="1 2">AGMB00274</strain>
    </source>
</reference>
<comment type="caution">
    <text evidence="1">The sequence shown here is derived from an EMBL/GenBank/DDBJ whole genome shotgun (WGS) entry which is preliminary data.</text>
</comment>
<organism evidence="1 2">
    <name type="scientific">Parabacteroides faecalis</name>
    <dbReference type="NCBI Taxonomy" id="2924040"/>
    <lineage>
        <taxon>Bacteria</taxon>
        <taxon>Pseudomonadati</taxon>
        <taxon>Bacteroidota</taxon>
        <taxon>Bacteroidia</taxon>
        <taxon>Bacteroidales</taxon>
        <taxon>Tannerellaceae</taxon>
        <taxon>Parabacteroides</taxon>
    </lineage>
</organism>